<keyword evidence="2" id="KW-1185">Reference proteome</keyword>
<dbReference type="PANTHER" id="PTHR33939">
    <property type="entry name" value="PROTEIN CBG22215"/>
    <property type="match status" value="1"/>
</dbReference>
<gene>
    <name evidence="1" type="ORF">GE061_003495</name>
</gene>
<dbReference type="Proteomes" id="UP000466442">
    <property type="component" value="Unassembled WGS sequence"/>
</dbReference>
<proteinExistence type="predicted"/>
<dbReference type="PANTHER" id="PTHR33939:SF1">
    <property type="entry name" value="DUF4371 DOMAIN-CONTAINING PROTEIN"/>
    <property type="match status" value="1"/>
</dbReference>
<reference evidence="1" key="1">
    <citation type="journal article" date="2021" name="Mol. Ecol. Resour.">
        <title>Apolygus lucorum genome provides insights into omnivorousness and mesophyll feeding.</title>
        <authorList>
            <person name="Liu Y."/>
            <person name="Liu H."/>
            <person name="Wang H."/>
            <person name="Huang T."/>
            <person name="Liu B."/>
            <person name="Yang B."/>
            <person name="Yin L."/>
            <person name="Li B."/>
            <person name="Zhang Y."/>
            <person name="Zhang S."/>
            <person name="Jiang F."/>
            <person name="Zhang X."/>
            <person name="Ren Y."/>
            <person name="Wang B."/>
            <person name="Wang S."/>
            <person name="Lu Y."/>
            <person name="Wu K."/>
            <person name="Fan W."/>
            <person name="Wang G."/>
        </authorList>
    </citation>
    <scope>NUCLEOTIDE SEQUENCE</scope>
    <source>
        <strain evidence="1">12Hb</strain>
    </source>
</reference>
<protein>
    <submittedName>
        <fullName evidence="1">Uncharacterized protein</fullName>
    </submittedName>
</protein>
<evidence type="ECO:0000313" key="2">
    <source>
        <dbReference type="Proteomes" id="UP000466442"/>
    </source>
</evidence>
<name>A0A8S9X435_APOLU</name>
<dbReference type="AlphaFoldDB" id="A0A8S9X435"/>
<comment type="caution">
    <text evidence="1">The sequence shown here is derived from an EMBL/GenBank/DDBJ whole genome shotgun (WGS) entry which is preliminary data.</text>
</comment>
<dbReference type="OrthoDB" id="6618660at2759"/>
<organism evidence="1 2">
    <name type="scientific">Apolygus lucorum</name>
    <name type="common">Small green plant bug</name>
    <name type="synonym">Lygocoris lucorum</name>
    <dbReference type="NCBI Taxonomy" id="248454"/>
    <lineage>
        <taxon>Eukaryota</taxon>
        <taxon>Metazoa</taxon>
        <taxon>Ecdysozoa</taxon>
        <taxon>Arthropoda</taxon>
        <taxon>Hexapoda</taxon>
        <taxon>Insecta</taxon>
        <taxon>Pterygota</taxon>
        <taxon>Neoptera</taxon>
        <taxon>Paraneoptera</taxon>
        <taxon>Hemiptera</taxon>
        <taxon>Heteroptera</taxon>
        <taxon>Panheteroptera</taxon>
        <taxon>Cimicomorpha</taxon>
        <taxon>Miridae</taxon>
        <taxon>Mirini</taxon>
        <taxon>Apolygus</taxon>
    </lineage>
</organism>
<dbReference type="EMBL" id="WIXP02000011">
    <property type="protein sequence ID" value="KAF6203081.1"/>
    <property type="molecule type" value="Genomic_DNA"/>
</dbReference>
<accession>A0A8S9X435</accession>
<sequence length="464" mass="53371">MSWIKQELEEIKQELEEIDPLKVEEVDTVPTTQLTTCIPVPVSITHGIFVPSPNVALPPIPKNEVYQPPFPLKRKKEYLDRQSRTVIANVKSYMEMEKKAKTFLIEPSNSQARTMTACGVSRRTVIRISRESKQIQNNLKDGFHRAYRKKNKVAHKTSLDVNDAEACRTLIFKSIMESDRPVDCVMMHKKLVHAKLFTGCLGSVRRLMEKLGFQVKRTRNFAKALQTKGARSMVMEKHESQYKKFVYLRDLKKYQAEGRPVIFTAITTLARAQCKAGNDQLRKGTKILKVTRGMFADEPEELSHEQWRAVLLSAGGKSGFVTSGFLIWRCIKKLGSNSYDENANYKKYVTWVKDNLIPNIPDGAAVVLDHETIYDRYEDPVPTHTSDKEDMKAWLERKGIQFQPDAAKVELFELIRQNRRNHSKFEIDSILEKTGHPVLRTPPNYTELNPMMVMLKVSNVIIFR</sequence>
<evidence type="ECO:0000313" key="1">
    <source>
        <dbReference type="EMBL" id="KAF6203081.1"/>
    </source>
</evidence>